<feature type="region of interest" description="Disordered" evidence="1">
    <location>
        <begin position="22"/>
        <end position="59"/>
    </location>
</feature>
<feature type="compositionally biased region" description="Acidic residues" evidence="1">
    <location>
        <begin position="23"/>
        <end position="32"/>
    </location>
</feature>
<feature type="chain" id="PRO_5024295042" evidence="2">
    <location>
        <begin position="24"/>
        <end position="157"/>
    </location>
</feature>
<dbReference type="AlphaFoldDB" id="A0A5Q6RJZ4"/>
<feature type="compositionally biased region" description="Low complexity" evidence="1">
    <location>
        <begin position="33"/>
        <end position="49"/>
    </location>
</feature>
<evidence type="ECO:0000313" key="4">
    <source>
        <dbReference type="Proteomes" id="UP000307768"/>
    </source>
</evidence>
<dbReference type="OrthoDB" id="3831357at2"/>
<name>A0A5Q6RJZ4_9ACTN</name>
<protein>
    <submittedName>
        <fullName evidence="3">Uncharacterized protein</fullName>
    </submittedName>
</protein>
<dbReference type="RefSeq" id="WP_149771610.1">
    <property type="nucleotide sequence ID" value="NZ_VDFQ02000007.1"/>
</dbReference>
<dbReference type="PROSITE" id="PS51257">
    <property type="entry name" value="PROKAR_LIPOPROTEIN"/>
    <property type="match status" value="1"/>
</dbReference>
<proteinExistence type="predicted"/>
<evidence type="ECO:0000256" key="2">
    <source>
        <dbReference type="SAM" id="SignalP"/>
    </source>
</evidence>
<gene>
    <name evidence="3" type="ORF">FE697_021100</name>
</gene>
<evidence type="ECO:0000313" key="3">
    <source>
        <dbReference type="EMBL" id="KAA1418321.1"/>
    </source>
</evidence>
<reference evidence="3 4" key="1">
    <citation type="submission" date="2019-09" db="EMBL/GenBank/DDBJ databases">
        <title>Mumia zhuanghuii sp. nov. isolated from the intestinal contents of plateau pika (Ochotona curzoniae) in the Qinghai-Tibet plateau of China.</title>
        <authorList>
            <person name="Tian Z."/>
        </authorList>
    </citation>
    <scope>NUCLEOTIDE SEQUENCE [LARGE SCALE GENOMIC DNA]</scope>
    <source>
        <strain evidence="4">350</strain>
    </source>
</reference>
<accession>A0A5Q6RJZ4</accession>
<comment type="caution">
    <text evidence="3">The sequence shown here is derived from an EMBL/GenBank/DDBJ whole genome shotgun (WGS) entry which is preliminary data.</text>
</comment>
<dbReference type="Proteomes" id="UP000307768">
    <property type="component" value="Unassembled WGS sequence"/>
</dbReference>
<dbReference type="EMBL" id="VDFQ02000007">
    <property type="protein sequence ID" value="KAA1418321.1"/>
    <property type="molecule type" value="Genomic_DNA"/>
</dbReference>
<organism evidence="3 4">
    <name type="scientific">Mumia zhuanghuii</name>
    <dbReference type="NCBI Taxonomy" id="2585211"/>
    <lineage>
        <taxon>Bacteria</taxon>
        <taxon>Bacillati</taxon>
        <taxon>Actinomycetota</taxon>
        <taxon>Actinomycetes</taxon>
        <taxon>Propionibacteriales</taxon>
        <taxon>Nocardioidaceae</taxon>
        <taxon>Mumia</taxon>
    </lineage>
</organism>
<sequence length="157" mass="15521">MTTSRALASAAAVLVLLATAACGDDDPDDDDTPTPAATTDAPSEATPTTGATSGSDDDRMEFELDTADDSVDVDGAATACDNPDEGTLNVTFADDGATVVVAVSGGTGSVTVSGSTEFEGRITSMIIGDDGSVNASGEGTLADDTAQPTTFTLEGRC</sequence>
<evidence type="ECO:0000256" key="1">
    <source>
        <dbReference type="SAM" id="MobiDB-lite"/>
    </source>
</evidence>
<keyword evidence="2" id="KW-0732">Signal</keyword>
<feature type="signal peptide" evidence="2">
    <location>
        <begin position="1"/>
        <end position="23"/>
    </location>
</feature>